<evidence type="ECO:0000259" key="2">
    <source>
        <dbReference type="PROSITE" id="PS50937"/>
    </source>
</evidence>
<dbReference type="GO" id="GO:0003677">
    <property type="term" value="F:DNA binding"/>
    <property type="evidence" value="ECO:0007669"/>
    <property type="project" value="UniProtKB-KW"/>
</dbReference>
<dbReference type="CDD" id="cd00592">
    <property type="entry name" value="HTH_MerR-like"/>
    <property type="match status" value="1"/>
</dbReference>
<sequence>MDGETRYSIGELARRTGLTVKTIRFYADQGVVPPDCRTTTGQRRWEVGAVARLDLVRTLRELGLDLATVRRVVDREVPLGAVAGAHAEALATQIRLLRLRRAVLTVAARGDCTPEEMARVHGLARLSAQERRRLVADFLDATFAGLTADGAFDGISRSLTPELPDDPAPAQFEAWLELAVLTRDPEFRAGLRRLAEQHAADRAGHPGVRRDAVALACQQAEPALAAGVDPTAPAADPVVAAMTGGYAALCARRVDPELHRRLLDRLESAADPRRERYLHLLSVVNGWPATESRAPALDWSIRALRCRTPV</sequence>
<dbReference type="STRING" id="261654.GA0070611_0329"/>
<dbReference type="Proteomes" id="UP000199385">
    <property type="component" value="Chromosome I"/>
</dbReference>
<organism evidence="3 4">
    <name type="scientific">Micromonospora auratinigra</name>
    <dbReference type="NCBI Taxonomy" id="261654"/>
    <lineage>
        <taxon>Bacteria</taxon>
        <taxon>Bacillati</taxon>
        <taxon>Actinomycetota</taxon>
        <taxon>Actinomycetes</taxon>
        <taxon>Micromonosporales</taxon>
        <taxon>Micromonosporaceae</taxon>
        <taxon>Micromonospora</taxon>
    </lineage>
</organism>
<keyword evidence="4" id="KW-1185">Reference proteome</keyword>
<dbReference type="EMBL" id="LT594323">
    <property type="protein sequence ID" value="SBT37797.1"/>
    <property type="molecule type" value="Genomic_DNA"/>
</dbReference>
<dbReference type="Pfam" id="PF13411">
    <property type="entry name" value="MerR_1"/>
    <property type="match status" value="1"/>
</dbReference>
<dbReference type="PATRIC" id="fig|261654.4.peg.332"/>
<dbReference type="PRINTS" id="PR00040">
    <property type="entry name" value="HTHMERR"/>
</dbReference>
<dbReference type="SUPFAM" id="SSF46955">
    <property type="entry name" value="Putative DNA-binding domain"/>
    <property type="match status" value="1"/>
</dbReference>
<keyword evidence="1 3" id="KW-0238">DNA-binding</keyword>
<name>A0A1A8Z210_9ACTN</name>
<dbReference type="GO" id="GO:0003700">
    <property type="term" value="F:DNA-binding transcription factor activity"/>
    <property type="evidence" value="ECO:0007669"/>
    <property type="project" value="InterPro"/>
</dbReference>
<evidence type="ECO:0000313" key="4">
    <source>
        <dbReference type="Proteomes" id="UP000199385"/>
    </source>
</evidence>
<dbReference type="InterPro" id="IPR000551">
    <property type="entry name" value="MerR-type_HTH_dom"/>
</dbReference>
<dbReference type="PANTHER" id="PTHR30204">
    <property type="entry name" value="REDOX-CYCLING DRUG-SENSING TRANSCRIPTIONAL ACTIVATOR SOXR"/>
    <property type="match status" value="1"/>
</dbReference>
<protein>
    <submittedName>
        <fullName evidence="3">DNA-binding transcriptional regulator, MerR family</fullName>
    </submittedName>
</protein>
<dbReference type="InterPro" id="IPR047057">
    <property type="entry name" value="MerR_fam"/>
</dbReference>
<reference evidence="4" key="1">
    <citation type="submission" date="2016-06" db="EMBL/GenBank/DDBJ databases">
        <authorList>
            <person name="Varghese N."/>
            <person name="Submissions Spin"/>
        </authorList>
    </citation>
    <scope>NUCLEOTIDE SEQUENCE [LARGE SCALE GENOMIC DNA]</scope>
    <source>
        <strain evidence="4">DSM 44815</strain>
    </source>
</reference>
<dbReference type="PROSITE" id="PS50937">
    <property type="entry name" value="HTH_MERR_2"/>
    <property type="match status" value="1"/>
</dbReference>
<evidence type="ECO:0000256" key="1">
    <source>
        <dbReference type="ARBA" id="ARBA00023125"/>
    </source>
</evidence>
<feature type="domain" description="HTH merR-type" evidence="2">
    <location>
        <begin position="6"/>
        <end position="75"/>
    </location>
</feature>
<dbReference type="PANTHER" id="PTHR30204:SF93">
    <property type="entry name" value="HTH MERR-TYPE DOMAIN-CONTAINING PROTEIN"/>
    <property type="match status" value="1"/>
</dbReference>
<proteinExistence type="predicted"/>
<gene>
    <name evidence="3" type="ORF">GA0070611_0329</name>
</gene>
<dbReference type="AlphaFoldDB" id="A0A1A8Z210"/>
<dbReference type="OrthoDB" id="9809391at2"/>
<accession>A0A1A8Z210</accession>
<dbReference type="InterPro" id="IPR009061">
    <property type="entry name" value="DNA-bd_dom_put_sf"/>
</dbReference>
<dbReference type="SMART" id="SM00422">
    <property type="entry name" value="HTH_MERR"/>
    <property type="match status" value="1"/>
</dbReference>
<dbReference type="RefSeq" id="WP_091656119.1">
    <property type="nucleotide sequence ID" value="NZ_LT594323.1"/>
</dbReference>
<evidence type="ECO:0000313" key="3">
    <source>
        <dbReference type="EMBL" id="SBT37797.1"/>
    </source>
</evidence>
<dbReference type="Gene3D" id="1.10.1660.10">
    <property type="match status" value="1"/>
</dbReference>